<dbReference type="AlphaFoldDB" id="A0A4U5VNM1"/>
<dbReference type="STRING" id="240159.A0A4U5VNM1"/>
<accession>A0A4U5VNM1</accession>
<evidence type="ECO:0000259" key="2">
    <source>
        <dbReference type="SMART" id="SM00451"/>
    </source>
</evidence>
<dbReference type="Gene3D" id="3.30.160.60">
    <property type="entry name" value="Classic Zinc Finger"/>
    <property type="match status" value="1"/>
</dbReference>
<dbReference type="GO" id="GO:0008270">
    <property type="term" value="F:zinc ion binding"/>
    <property type="evidence" value="ECO:0007669"/>
    <property type="project" value="InterPro"/>
</dbReference>
<dbReference type="InterPro" id="IPR036236">
    <property type="entry name" value="Znf_C2H2_sf"/>
</dbReference>
<dbReference type="InterPro" id="IPR013087">
    <property type="entry name" value="Znf_C2H2_type"/>
</dbReference>
<dbReference type="InterPro" id="IPR052644">
    <property type="entry name" value="ZMAT3"/>
</dbReference>
<organism evidence="3 4">
    <name type="scientific">Collichthys lucidus</name>
    <name type="common">Big head croaker</name>
    <name type="synonym">Sciaena lucida</name>
    <dbReference type="NCBI Taxonomy" id="240159"/>
    <lineage>
        <taxon>Eukaryota</taxon>
        <taxon>Metazoa</taxon>
        <taxon>Chordata</taxon>
        <taxon>Craniata</taxon>
        <taxon>Vertebrata</taxon>
        <taxon>Euteleostomi</taxon>
        <taxon>Actinopterygii</taxon>
        <taxon>Neopterygii</taxon>
        <taxon>Teleostei</taxon>
        <taxon>Neoteleostei</taxon>
        <taxon>Acanthomorphata</taxon>
        <taxon>Eupercaria</taxon>
        <taxon>Sciaenidae</taxon>
        <taxon>Collichthys</taxon>
    </lineage>
</organism>
<keyword evidence="4" id="KW-1185">Reference proteome</keyword>
<name>A0A4U5VNM1_COLLU</name>
<feature type="domain" description="U1-type" evidence="2">
    <location>
        <begin position="66"/>
        <end position="100"/>
    </location>
</feature>
<protein>
    <submittedName>
        <fullName evidence="3">Zinc finger protein 385B</fullName>
    </submittedName>
</protein>
<sequence length="119" mass="13366">MDSGTGGAVEPSHTDMKRPKSPDWLSSSPPPKSQEGQEEEEEEEDEEEKRVATVHRAKRERRHSSGSATMCQVCNIQLNSNAQAQIHYRGKTHQRRLRRLAKAVSTVYYVSSLRADTSG</sequence>
<dbReference type="InterPro" id="IPR003604">
    <property type="entry name" value="Matrin/U1-like-C_Znf_C2H2"/>
</dbReference>
<proteinExistence type="predicted"/>
<feature type="compositionally biased region" description="Basic residues" evidence="1">
    <location>
        <begin position="52"/>
        <end position="64"/>
    </location>
</feature>
<evidence type="ECO:0000313" key="3">
    <source>
        <dbReference type="EMBL" id="TKS89651.1"/>
    </source>
</evidence>
<dbReference type="SMART" id="SM00451">
    <property type="entry name" value="ZnF_U1"/>
    <property type="match status" value="1"/>
</dbReference>
<gene>
    <name evidence="3" type="ORF">D9C73_023779</name>
</gene>
<evidence type="ECO:0000256" key="1">
    <source>
        <dbReference type="SAM" id="MobiDB-lite"/>
    </source>
</evidence>
<evidence type="ECO:0000313" key="4">
    <source>
        <dbReference type="Proteomes" id="UP000298787"/>
    </source>
</evidence>
<dbReference type="SUPFAM" id="SSF57667">
    <property type="entry name" value="beta-beta-alpha zinc fingers"/>
    <property type="match status" value="1"/>
</dbReference>
<dbReference type="EMBL" id="CM014098">
    <property type="protein sequence ID" value="TKS89651.1"/>
    <property type="molecule type" value="Genomic_DNA"/>
</dbReference>
<dbReference type="GO" id="GO:0003676">
    <property type="term" value="F:nucleic acid binding"/>
    <property type="evidence" value="ECO:0007669"/>
    <property type="project" value="InterPro"/>
</dbReference>
<feature type="compositionally biased region" description="Basic and acidic residues" evidence="1">
    <location>
        <begin position="12"/>
        <end position="21"/>
    </location>
</feature>
<feature type="region of interest" description="Disordered" evidence="1">
    <location>
        <begin position="1"/>
        <end position="68"/>
    </location>
</feature>
<dbReference type="PANTHER" id="PTHR46786">
    <property type="entry name" value="ZINC FINGER MATRIN-TYPE PROTEIN 3"/>
    <property type="match status" value="1"/>
</dbReference>
<dbReference type="Proteomes" id="UP000298787">
    <property type="component" value="Chromosome 21"/>
</dbReference>
<reference evidence="3 4" key="1">
    <citation type="submission" date="2019-01" db="EMBL/GenBank/DDBJ databases">
        <title>Genome Assembly of Collichthys lucidus.</title>
        <authorList>
            <person name="Cai M."/>
            <person name="Xiao S."/>
        </authorList>
    </citation>
    <scope>NUCLEOTIDE SEQUENCE [LARGE SCALE GENOMIC DNA]</scope>
    <source>
        <strain evidence="3">JT15FE1705JMU</strain>
        <tissue evidence="3">Muscle</tissue>
    </source>
</reference>
<feature type="compositionally biased region" description="Acidic residues" evidence="1">
    <location>
        <begin position="36"/>
        <end position="47"/>
    </location>
</feature>
<dbReference type="Pfam" id="PF12874">
    <property type="entry name" value="zf-met"/>
    <property type="match status" value="1"/>
</dbReference>
<dbReference type="PANTHER" id="PTHR46786:SF1">
    <property type="entry name" value="ZINC FINGER MATRIN-TYPE PROTEIN 3"/>
    <property type="match status" value="1"/>
</dbReference>